<dbReference type="EMBL" id="CP015165">
    <property type="protein sequence ID" value="AOW47956.1"/>
    <property type="molecule type" value="Genomic_DNA"/>
</dbReference>
<sequence>MLIDRYQNYLNDRILELKTAQHIKSKDDRLNGSIWDFVLMGCLVELVAKLNCVDSINTFEKVSKLFDERLPKYRAPFYNTPEKINDVPEQIYMVMRCGLIHSLSLIPDKKVKDKDIYKRHWREVSLVLTHRGNHLKMGKTPHNGSLVEVCQLDYSTMLDDMQTALDAIFQDAKHDTALSSHIEKFVKENPTLSFVPFLPQDT</sequence>
<reference evidence="2" key="1">
    <citation type="submission" date="2016-04" db="EMBL/GenBank/DDBJ databases">
        <authorList>
            <person name="Jeon C.O."/>
            <person name="Cho G.Y."/>
            <person name="Jeong H.I."/>
            <person name="Kim K.H."/>
        </authorList>
    </citation>
    <scope>NUCLEOTIDE SEQUENCE [LARGE SCALE GENOMIC DNA]</scope>
    <source>
        <strain evidence="2">LMG 1590</strain>
        <plasmid evidence="2">unnamed1</plasmid>
    </source>
</reference>
<evidence type="ECO:0000313" key="1">
    <source>
        <dbReference type="EMBL" id="AOW47956.1"/>
    </source>
</evidence>
<dbReference type="RefSeq" id="WP_070324306.1">
    <property type="nucleotide sequence ID" value="NZ_CP015165.1"/>
</dbReference>
<dbReference type="AlphaFoldDB" id="A0A1D8R042"/>
<keyword evidence="2" id="KW-1185">Reference proteome</keyword>
<gene>
    <name evidence="1" type="ORF">A4S02_14040</name>
</gene>
<proteinExistence type="predicted"/>
<accession>A0A1D8R042</accession>
<name>A0A1D8R042_9PROT</name>
<organism evidence="1 2">
    <name type="scientific">Acetobacter ascendens</name>
    <dbReference type="NCBI Taxonomy" id="481146"/>
    <lineage>
        <taxon>Bacteria</taxon>
        <taxon>Pseudomonadati</taxon>
        <taxon>Pseudomonadota</taxon>
        <taxon>Alphaproteobacteria</taxon>
        <taxon>Acetobacterales</taxon>
        <taxon>Acetobacteraceae</taxon>
        <taxon>Acetobacter</taxon>
    </lineage>
</organism>
<dbReference type="KEGG" id="aasc:A4S02_14040"/>
<geneLocation type="plasmid" evidence="1 2">
    <name>unnamed1</name>
</geneLocation>
<keyword evidence="1" id="KW-0614">Plasmid</keyword>
<evidence type="ECO:0000313" key="2">
    <source>
        <dbReference type="Proteomes" id="UP000175973"/>
    </source>
</evidence>
<protein>
    <submittedName>
        <fullName evidence="1">Uncharacterized protein</fullName>
    </submittedName>
</protein>
<dbReference type="Proteomes" id="UP000175973">
    <property type="component" value="Plasmid unnamed1"/>
</dbReference>